<dbReference type="PROSITE" id="PS01089">
    <property type="entry name" value="CAP_2"/>
    <property type="match status" value="1"/>
</dbReference>
<feature type="region of interest" description="Disordered" evidence="2">
    <location>
        <begin position="1"/>
        <end position="21"/>
    </location>
</feature>
<dbReference type="InterPro" id="IPR006599">
    <property type="entry name" value="CARP_motif"/>
</dbReference>
<feature type="compositionally biased region" description="Low complexity" evidence="2">
    <location>
        <begin position="363"/>
        <end position="376"/>
    </location>
</feature>
<dbReference type="GO" id="GO:0000902">
    <property type="term" value="P:cell morphogenesis"/>
    <property type="evidence" value="ECO:0007669"/>
    <property type="project" value="TreeGrafter"/>
</dbReference>
<feature type="region of interest" description="Disordered" evidence="2">
    <location>
        <begin position="276"/>
        <end position="314"/>
    </location>
</feature>
<evidence type="ECO:0000256" key="1">
    <source>
        <dbReference type="ARBA" id="ARBA00007659"/>
    </source>
</evidence>
<dbReference type="WBParaSite" id="HPBE_0000630501-mRNA-1">
    <property type="protein sequence ID" value="HPBE_0000630501-mRNA-1"/>
    <property type="gene ID" value="HPBE_0000630501"/>
</dbReference>
<evidence type="ECO:0000313" key="6">
    <source>
        <dbReference type="WBParaSite" id="HPBE_0000630501-mRNA-1"/>
    </source>
</evidence>
<dbReference type="GO" id="GO:0008179">
    <property type="term" value="F:adenylate cyclase binding"/>
    <property type="evidence" value="ECO:0007669"/>
    <property type="project" value="TreeGrafter"/>
</dbReference>
<dbReference type="InterPro" id="IPR016098">
    <property type="entry name" value="CAP/MinC_C"/>
</dbReference>
<proteinExistence type="inferred from homology"/>
<feature type="compositionally biased region" description="Low complexity" evidence="2">
    <location>
        <begin position="276"/>
        <end position="291"/>
    </location>
</feature>
<dbReference type="InterPro" id="IPR028417">
    <property type="entry name" value="CAP_CS_C"/>
</dbReference>
<dbReference type="PANTHER" id="PTHR10652:SF0">
    <property type="entry name" value="ADENYLYL CYCLASE-ASSOCIATED PROTEIN"/>
    <property type="match status" value="1"/>
</dbReference>
<feature type="domain" description="C-CAP/cofactor C-like" evidence="3">
    <location>
        <begin position="368"/>
        <end position="513"/>
    </location>
</feature>
<dbReference type="FunFam" id="1.25.40.330:FF:000001">
    <property type="entry name" value="Adenylyl cyclase-associated protein"/>
    <property type="match status" value="1"/>
</dbReference>
<dbReference type="SUPFAM" id="SSF101278">
    <property type="entry name" value="N-terminal domain of adenylylcyclase associated protein, CAP"/>
    <property type="match status" value="1"/>
</dbReference>
<dbReference type="EMBL" id="UZAH01025637">
    <property type="protein sequence ID" value="VDO67732.1"/>
    <property type="molecule type" value="Genomic_DNA"/>
</dbReference>
<reference evidence="4 5" key="1">
    <citation type="submission" date="2018-11" db="EMBL/GenBank/DDBJ databases">
        <authorList>
            <consortium name="Pathogen Informatics"/>
        </authorList>
    </citation>
    <scope>NUCLEOTIDE SEQUENCE [LARGE SCALE GENOMIC DNA]</scope>
</reference>
<dbReference type="InterPro" id="IPR036223">
    <property type="entry name" value="CAP_C_sf"/>
</dbReference>
<reference evidence="6" key="2">
    <citation type="submission" date="2019-09" db="UniProtKB">
        <authorList>
            <consortium name="WormBaseParasite"/>
        </authorList>
    </citation>
    <scope>IDENTIFICATION</scope>
</reference>
<accession>A0A3P8B790</accession>
<dbReference type="PANTHER" id="PTHR10652">
    <property type="entry name" value="ADENYLYL CYCLASE-ASSOCIATED PROTEIN"/>
    <property type="match status" value="1"/>
</dbReference>
<dbReference type="InterPro" id="IPR036222">
    <property type="entry name" value="CAP_N_sf"/>
</dbReference>
<protein>
    <submittedName>
        <fullName evidence="6">Adenylyl cyclase-associated protein</fullName>
    </submittedName>
</protein>
<dbReference type="InterPro" id="IPR053950">
    <property type="entry name" value="CAP_N"/>
</dbReference>
<dbReference type="InterPro" id="IPR001837">
    <property type="entry name" value="Adenylate_cyclase-assoc_CAP"/>
</dbReference>
<accession>A0A183FHN2</accession>
<feature type="compositionally biased region" description="Pro residues" evidence="2">
    <location>
        <begin position="295"/>
        <end position="307"/>
    </location>
</feature>
<keyword evidence="5" id="KW-1185">Reference proteome</keyword>
<evidence type="ECO:0000256" key="2">
    <source>
        <dbReference type="SAM" id="MobiDB-lite"/>
    </source>
</evidence>
<name>A0A183FHN2_HELPZ</name>
<dbReference type="OrthoDB" id="1601at2759"/>
<feature type="region of interest" description="Disordered" evidence="2">
    <location>
        <begin position="356"/>
        <end position="376"/>
    </location>
</feature>
<dbReference type="GO" id="GO:0019933">
    <property type="term" value="P:cAMP-mediated signaling"/>
    <property type="evidence" value="ECO:0007669"/>
    <property type="project" value="TreeGrafter"/>
</dbReference>
<dbReference type="SMART" id="SM00673">
    <property type="entry name" value="CARP"/>
    <property type="match status" value="2"/>
</dbReference>
<dbReference type="InterPro" id="IPR017901">
    <property type="entry name" value="C-CAP_CF_C-like"/>
</dbReference>
<dbReference type="AlphaFoldDB" id="A0A183FHN2"/>
<evidence type="ECO:0000313" key="5">
    <source>
        <dbReference type="Proteomes" id="UP000050761"/>
    </source>
</evidence>
<gene>
    <name evidence="4" type="ORF">HPBE_LOCUS6306</name>
</gene>
<feature type="compositionally biased region" description="Polar residues" evidence="2">
    <location>
        <begin position="84"/>
        <end position="100"/>
    </location>
</feature>
<dbReference type="GO" id="GO:0007015">
    <property type="term" value="P:actin filament organization"/>
    <property type="evidence" value="ECO:0007669"/>
    <property type="project" value="TreeGrafter"/>
</dbReference>
<comment type="similarity">
    <text evidence="1">Belongs to the CAP family.</text>
</comment>
<evidence type="ECO:0000313" key="4">
    <source>
        <dbReference type="EMBL" id="VDO67732.1"/>
    </source>
</evidence>
<dbReference type="Pfam" id="PF08603">
    <property type="entry name" value="CAP_C"/>
    <property type="match status" value="1"/>
</dbReference>
<dbReference type="InterPro" id="IPR013912">
    <property type="entry name" value="Adenylate_cyclase-assoc_CAP_C"/>
</dbReference>
<dbReference type="GO" id="GO:0005737">
    <property type="term" value="C:cytoplasm"/>
    <property type="evidence" value="ECO:0007669"/>
    <property type="project" value="TreeGrafter"/>
</dbReference>
<dbReference type="Proteomes" id="UP000050761">
    <property type="component" value="Unassembled WGS sequence"/>
</dbReference>
<dbReference type="PROSITE" id="PS51329">
    <property type="entry name" value="C_CAP_COFACTOR_C"/>
    <property type="match status" value="1"/>
</dbReference>
<organism evidence="5 6">
    <name type="scientific">Heligmosomoides polygyrus</name>
    <name type="common">Parasitic roundworm</name>
    <dbReference type="NCBI Taxonomy" id="6339"/>
    <lineage>
        <taxon>Eukaryota</taxon>
        <taxon>Metazoa</taxon>
        <taxon>Ecdysozoa</taxon>
        <taxon>Nematoda</taxon>
        <taxon>Chromadorea</taxon>
        <taxon>Rhabditida</taxon>
        <taxon>Rhabditina</taxon>
        <taxon>Rhabditomorpha</taxon>
        <taxon>Strongyloidea</taxon>
        <taxon>Heligmosomidae</taxon>
        <taxon>Heligmosomoides</taxon>
    </lineage>
</organism>
<dbReference type="GO" id="GO:0003779">
    <property type="term" value="F:actin binding"/>
    <property type="evidence" value="ECO:0007669"/>
    <property type="project" value="InterPro"/>
</dbReference>
<dbReference type="Gene3D" id="2.160.20.70">
    <property type="match status" value="1"/>
</dbReference>
<feature type="compositionally biased region" description="Low complexity" evidence="2">
    <location>
        <begin position="67"/>
        <end position="78"/>
    </location>
</feature>
<sequence>MPNYSAKASRQVPVRSKERSFAILSRPLTPPAVLQNVSDVADPPFSSQFRRYGSFNAGDRLPRWSRSTASSAATATSTDDLEPSNRNLGSPMSSYDNEIASSEPPPHVKAFDSALSDAIQQWSDLSDQLGGDVKKVTAVFNSLRLFLWTAASQPEPSADDVQKLVSPLVNLLSEINSFKDARRKAPQFNHLCAVAEGIPAVGWVLVKKTPAPYVKEMLEASMFYINRILKEFKEGDQKNIEWARQWKGLLETLQTFVRQTHTTGLVWNSAPGCYPPASEETSASSASAGRGAPSGGPPPPPPPPPPSLLADIAPAAPADGSKLNRDALFAELNKGEAVTAGLRKVTADMQTHKNPALREHVGSQQPKPKQPSAPAAVRHDPVIELKDGKQWNVEYVVGNRNVVINVKDKKQTVYIYKCEDSVIVGKLNSITLDSCRKTSVVFDALVSQCETINCQRVEIQTLGEMPTLSIQKTDGCQVYLSEAAKNAEIVTSKSSEMNLLVPKEDGDFMEFPVPEQFKTTYVDGKLVTCVSDIA</sequence>
<evidence type="ECO:0000259" key="3">
    <source>
        <dbReference type="PROSITE" id="PS51329"/>
    </source>
</evidence>
<feature type="region of interest" description="Disordered" evidence="2">
    <location>
        <begin position="65"/>
        <end position="107"/>
    </location>
</feature>
<dbReference type="FunFam" id="2.160.20.70:FF:000014">
    <property type="entry name" value="Adenylyl cyclase-associated protein"/>
    <property type="match status" value="1"/>
</dbReference>
<dbReference type="Gene3D" id="1.25.40.330">
    <property type="entry name" value="Adenylate cyclase-associated CAP, N-terminal domain"/>
    <property type="match status" value="1"/>
</dbReference>
<dbReference type="Pfam" id="PF21938">
    <property type="entry name" value="CAP_N"/>
    <property type="match status" value="1"/>
</dbReference>
<dbReference type="SUPFAM" id="SSF69340">
    <property type="entry name" value="C-terminal domain of adenylylcyclase associated protein"/>
    <property type="match status" value="1"/>
</dbReference>